<sequence>MGLRVNSSTAERGPNLNMAAVPTARKRHGVRQPAAPNLLVARQSGEFARKRTSKNIMYWHIYTFVPVHILVSYNLRARLIKENIYEVSRHRQILETTLITYTDQESPVKILRFSCEDKCVGYDIGIIV</sequence>
<evidence type="ECO:0000313" key="2">
    <source>
        <dbReference type="EMBL" id="GBP73750.1"/>
    </source>
</evidence>
<dbReference type="EMBL" id="BGZK01001185">
    <property type="protein sequence ID" value="GBP73750.1"/>
    <property type="molecule type" value="Genomic_DNA"/>
</dbReference>
<keyword evidence="1" id="KW-0472">Membrane</keyword>
<gene>
    <name evidence="2" type="ORF">EVAR_46890_1</name>
</gene>
<evidence type="ECO:0000313" key="3">
    <source>
        <dbReference type="Proteomes" id="UP000299102"/>
    </source>
</evidence>
<keyword evidence="3" id="KW-1185">Reference proteome</keyword>
<dbReference type="Proteomes" id="UP000299102">
    <property type="component" value="Unassembled WGS sequence"/>
</dbReference>
<feature type="transmembrane region" description="Helical" evidence="1">
    <location>
        <begin position="56"/>
        <end position="75"/>
    </location>
</feature>
<evidence type="ECO:0000256" key="1">
    <source>
        <dbReference type="SAM" id="Phobius"/>
    </source>
</evidence>
<comment type="caution">
    <text evidence="2">The sequence shown here is derived from an EMBL/GenBank/DDBJ whole genome shotgun (WGS) entry which is preliminary data.</text>
</comment>
<protein>
    <submittedName>
        <fullName evidence="2">Uncharacterized protein</fullName>
    </submittedName>
</protein>
<proteinExistence type="predicted"/>
<name>A0A4C1YFE0_EUMVA</name>
<dbReference type="AlphaFoldDB" id="A0A4C1YFE0"/>
<keyword evidence="1" id="KW-0812">Transmembrane</keyword>
<organism evidence="2 3">
    <name type="scientific">Eumeta variegata</name>
    <name type="common">Bagworm moth</name>
    <name type="synonym">Eumeta japonica</name>
    <dbReference type="NCBI Taxonomy" id="151549"/>
    <lineage>
        <taxon>Eukaryota</taxon>
        <taxon>Metazoa</taxon>
        <taxon>Ecdysozoa</taxon>
        <taxon>Arthropoda</taxon>
        <taxon>Hexapoda</taxon>
        <taxon>Insecta</taxon>
        <taxon>Pterygota</taxon>
        <taxon>Neoptera</taxon>
        <taxon>Endopterygota</taxon>
        <taxon>Lepidoptera</taxon>
        <taxon>Glossata</taxon>
        <taxon>Ditrysia</taxon>
        <taxon>Tineoidea</taxon>
        <taxon>Psychidae</taxon>
        <taxon>Oiketicinae</taxon>
        <taxon>Eumeta</taxon>
    </lineage>
</organism>
<keyword evidence="1" id="KW-1133">Transmembrane helix</keyword>
<accession>A0A4C1YFE0</accession>
<reference evidence="2 3" key="1">
    <citation type="journal article" date="2019" name="Commun. Biol.">
        <title>The bagworm genome reveals a unique fibroin gene that provides high tensile strength.</title>
        <authorList>
            <person name="Kono N."/>
            <person name="Nakamura H."/>
            <person name="Ohtoshi R."/>
            <person name="Tomita M."/>
            <person name="Numata K."/>
            <person name="Arakawa K."/>
        </authorList>
    </citation>
    <scope>NUCLEOTIDE SEQUENCE [LARGE SCALE GENOMIC DNA]</scope>
</reference>